<name>A0A6J4U046_9SPHN</name>
<feature type="compositionally biased region" description="Basic residues" evidence="1">
    <location>
        <begin position="152"/>
        <end position="164"/>
    </location>
</feature>
<feature type="compositionally biased region" description="Basic and acidic residues" evidence="1">
    <location>
        <begin position="18"/>
        <end position="38"/>
    </location>
</feature>
<dbReference type="AlphaFoldDB" id="A0A6J4U046"/>
<gene>
    <name evidence="2" type="ORF">AVDCRST_MAG91-3486</name>
</gene>
<evidence type="ECO:0000313" key="2">
    <source>
        <dbReference type="EMBL" id="CAA9537165.1"/>
    </source>
</evidence>
<feature type="region of interest" description="Disordered" evidence="1">
    <location>
        <begin position="149"/>
        <end position="189"/>
    </location>
</feature>
<feature type="non-terminal residue" evidence="2">
    <location>
        <position position="189"/>
    </location>
</feature>
<organism evidence="2">
    <name type="scientific">uncultured Sphingomonadaceae bacterium</name>
    <dbReference type="NCBI Taxonomy" id="169976"/>
    <lineage>
        <taxon>Bacteria</taxon>
        <taxon>Pseudomonadati</taxon>
        <taxon>Pseudomonadota</taxon>
        <taxon>Alphaproteobacteria</taxon>
        <taxon>Sphingomonadales</taxon>
        <taxon>Sphingomonadaceae</taxon>
        <taxon>environmental samples</taxon>
    </lineage>
</organism>
<feature type="non-terminal residue" evidence="2">
    <location>
        <position position="1"/>
    </location>
</feature>
<proteinExistence type="predicted"/>
<feature type="compositionally biased region" description="Basic and acidic residues" evidence="1">
    <location>
        <begin position="47"/>
        <end position="81"/>
    </location>
</feature>
<reference evidence="2" key="1">
    <citation type="submission" date="2020-02" db="EMBL/GenBank/DDBJ databases">
        <authorList>
            <person name="Meier V. D."/>
        </authorList>
    </citation>
    <scope>NUCLEOTIDE SEQUENCE</scope>
    <source>
        <strain evidence="2">AVDCRST_MAG91</strain>
    </source>
</reference>
<accession>A0A6J4U046</accession>
<feature type="compositionally biased region" description="Basic and acidic residues" evidence="1">
    <location>
        <begin position="173"/>
        <end position="183"/>
    </location>
</feature>
<protein>
    <submittedName>
        <fullName evidence="2">Threonine dehydrogenase and related Zn-dependent dehydrogenases</fullName>
    </submittedName>
</protein>
<sequence length="189" mass="21370">ACSHLAGPTQDSGRYGSRSRDRQPARRDHQDHLHRDLRVGPPPLRRLHPDDAAGRHPGPREYGRGGRGRPQEHAEEGAAGRDPVHHLVRQLLLLRQAAILGVRQRQPCDHVRPVRDAVRIPDGRRVRLRASDGRLCGRTGRISARSLFGRRPDRHPRRHGRRRGAVPVRHPAHRLDGGGECRDRGRRHG</sequence>
<feature type="region of interest" description="Disordered" evidence="1">
    <location>
        <begin position="1"/>
        <end position="81"/>
    </location>
</feature>
<evidence type="ECO:0000256" key="1">
    <source>
        <dbReference type="SAM" id="MobiDB-lite"/>
    </source>
</evidence>
<dbReference type="EMBL" id="CADCVX010000602">
    <property type="protein sequence ID" value="CAA9537165.1"/>
    <property type="molecule type" value="Genomic_DNA"/>
</dbReference>